<feature type="coiled-coil region" evidence="2">
    <location>
        <begin position="734"/>
        <end position="761"/>
    </location>
</feature>
<dbReference type="Proteomes" id="UP000289738">
    <property type="component" value="Chromosome A02"/>
</dbReference>
<dbReference type="Gene3D" id="2.60.210.10">
    <property type="entry name" value="Apoptosis, Tumor Necrosis Factor Receptor Associated Protein 2, Chain A"/>
    <property type="match status" value="2"/>
</dbReference>
<dbReference type="PANTHER" id="PTHR46236">
    <property type="entry name" value="TRAF-LIKE SUPERFAMILY PROTEIN"/>
    <property type="match status" value="1"/>
</dbReference>
<dbReference type="InterPro" id="IPR002083">
    <property type="entry name" value="MATH/TRAF_dom"/>
</dbReference>
<dbReference type="Pfam" id="PF22486">
    <property type="entry name" value="MATH_2"/>
    <property type="match status" value="1"/>
</dbReference>
<comment type="caution">
    <text evidence="5">The sequence shown here is derived from an EMBL/GenBank/DDBJ whole genome shotgun (WGS) entry which is preliminary data.</text>
</comment>
<dbReference type="STRING" id="3818.A0A445E821"/>
<feature type="transmembrane region" description="Helical" evidence="3">
    <location>
        <begin position="1498"/>
        <end position="1525"/>
    </location>
</feature>
<sequence length="1604" mass="186827">MPLVTRNNNNNLVDFKSLFKEACSKHPELVRGVKKRNWSENFTERWFMALRRVLHFLKSHKEVKDMDGDTYDELQDLISYAIVAEVCVENDGHQYHTNDNRIIPLITRNNNNNLVDFKGLCKVKKYFVLTIGLEEAYSKHPKLIEGVKRRNRSEKFSEKSFIALGRVFHFLKNYKDVKDINDDVVKELHNLWEEFESFESNDLTWLENNVKIYTVKRIMENHQTMSEKFEKFTWTINNNFYVLVEFEKYQSISVGIDENRLMVFILEVVDWIQGHSITTNFKFSFVNQRVDTLVKSIAIDGQVRFTEDTHRGSCVFSWRTSLDPLELTFNDNLIIVAEFFVKESPHHHNQLDDGTSNTSIDGSSKPCFHVYEDFENTKGKGFVQLAEEACRKHPSVIECHKNKNHSSMFTKWGFMALGRVLHFLKTKKVKDMNEEACKELQVLWEEVKAFGFDDLAWLEPHVKCALGMRNHKERAMHVKRMKENVDALEVDLKVARDELVKAQEGFEERDLNDVRIIVYIDEDLVGICLNFVDYSLDLIQGHSITVNFKLSLVNQRINTLTKSIAYIFIWKMSSAQIKSLILDDTFIIVAEFSINEESSHHQNQLDHGAGRTTVVDSLLKSCFHDYEDLVKNTKEKGFIQLVEEACQKHPSLIECHKNNDHSSMFTKCGFMALGRVLHFLKTKKVKDMNDEACKELQVLWKEVKAFGFDDLAWLEPRVKCAFGMSNYKEKAMHVKKMKENVAALEVDLKVARQELVKAEEEGGEYEFSSEKHESCGFSPFITLTELHDPNNGFLVDDTCTILAQSFMALGRVFYLLKSHKDVKDMNDDAVKELHHLIMENHQTLSEKFEKFTWTINNNFYELEYYEDHFVVGGYTWYSQNNFSKLYKNIILLCMCPLINFGIFYNFGITFRLLVVAVDEDRLMDICLKVVDYSPDLIQGHSVTANFNFSFDTYNCMQDGQVRFNGDADDADYVFSWRMSLAPLLQLTLDDNCFIVAEFFLKESPRHHNELDDGTSNTIIDDSSKPCFHVYEDLDNTNEKGFVQLVEEACHKHPSLIECHKNKNHSSIFTKWGFMAMWRVLHFLKTKKVKDMNVLWKEVKAFGFDDLAWLEPHIKCALGMRNYKERAMHVKKMKENVAALEVDLKVAREELVKAQQGFEERDLNDWWYQMENQEKIGETFETFKWTIKDFCKLKSKKIYSQNFYIGGHSWRILMYPKGNNVDYLSIYLDAETRFSKFKLVLINQLTFIFNNKGFIVNDTCIIEARISISHPELEKKVDEAAPPVSVQVPAKPIEHADNPLPMDISAIPIDEHVDFSGLGKIEKAFVPLLDEVCAKHPSVIGCQKKRSRRFSEWAFTALGRVLHFLKTKKVRDMDEEACSHLQILWEELETFRFNLTWLEPHVQSALGMKNYMERSAKVKSVKENVAALEMEMKKLKAMVTSVEVDLEMARSELVKVEEGFEEIDLDDISCHGNCDMTLQRLIVNVVSDSHSQDITFSNFILFVSISWLGNLTPSFACYFFILRFFIQLLCDFLYPNPYQIRLSPLAGGGVKWRIRKKIGEMFETFKLTIKNLSKLNNKIIFLVRRNTKKIYSQEFFIGGHSWYLN</sequence>
<dbReference type="PANTHER" id="PTHR46236:SF35">
    <property type="entry name" value="MATH DOMAIN-CONTAINING PROTEIN"/>
    <property type="match status" value="1"/>
</dbReference>
<evidence type="ECO:0000256" key="3">
    <source>
        <dbReference type="SAM" id="Phobius"/>
    </source>
</evidence>
<protein>
    <recommendedName>
        <fullName evidence="4">MATH domain-containing protein</fullName>
    </recommendedName>
</protein>
<feature type="coiled-coil region" evidence="2">
    <location>
        <begin position="478"/>
        <end position="505"/>
    </location>
</feature>
<keyword evidence="6" id="KW-1185">Reference proteome</keyword>
<feature type="domain" description="MATH" evidence="4">
    <location>
        <begin position="1179"/>
        <end position="1227"/>
    </location>
</feature>
<name>A0A445E821_ARAHY</name>
<organism evidence="5 6">
    <name type="scientific">Arachis hypogaea</name>
    <name type="common">Peanut</name>
    <dbReference type="NCBI Taxonomy" id="3818"/>
    <lineage>
        <taxon>Eukaryota</taxon>
        <taxon>Viridiplantae</taxon>
        <taxon>Streptophyta</taxon>
        <taxon>Embryophyta</taxon>
        <taxon>Tracheophyta</taxon>
        <taxon>Spermatophyta</taxon>
        <taxon>Magnoliopsida</taxon>
        <taxon>eudicotyledons</taxon>
        <taxon>Gunneridae</taxon>
        <taxon>Pentapetalae</taxon>
        <taxon>rosids</taxon>
        <taxon>fabids</taxon>
        <taxon>Fabales</taxon>
        <taxon>Fabaceae</taxon>
        <taxon>Papilionoideae</taxon>
        <taxon>50 kb inversion clade</taxon>
        <taxon>dalbergioids sensu lato</taxon>
        <taxon>Dalbergieae</taxon>
        <taxon>Pterocarpus clade</taxon>
        <taxon>Arachis</taxon>
    </lineage>
</organism>
<evidence type="ECO:0000313" key="5">
    <source>
        <dbReference type="EMBL" id="RYR71591.1"/>
    </source>
</evidence>
<dbReference type="PROSITE" id="PS50144">
    <property type="entry name" value="MATH"/>
    <property type="match status" value="2"/>
</dbReference>
<reference evidence="5 6" key="1">
    <citation type="submission" date="2019-01" db="EMBL/GenBank/DDBJ databases">
        <title>Sequencing of cultivated peanut Arachis hypogaea provides insights into genome evolution and oil improvement.</title>
        <authorList>
            <person name="Chen X."/>
        </authorList>
    </citation>
    <scope>NUCLEOTIDE SEQUENCE [LARGE SCALE GENOMIC DNA]</scope>
    <source>
        <strain evidence="6">cv. Fuhuasheng</strain>
        <tissue evidence="5">Leaves</tissue>
    </source>
</reference>
<feature type="coiled-coil region" evidence="2">
    <location>
        <begin position="1417"/>
        <end position="1451"/>
    </location>
</feature>
<dbReference type="InterPro" id="IPR008974">
    <property type="entry name" value="TRAF-like"/>
</dbReference>
<dbReference type="EMBL" id="SDMP01000002">
    <property type="protein sequence ID" value="RYR71591.1"/>
    <property type="molecule type" value="Genomic_DNA"/>
</dbReference>
<evidence type="ECO:0000256" key="2">
    <source>
        <dbReference type="SAM" id="Coils"/>
    </source>
</evidence>
<evidence type="ECO:0000259" key="4">
    <source>
        <dbReference type="PROSITE" id="PS50144"/>
    </source>
</evidence>
<feature type="coiled-coil region" evidence="2">
    <location>
        <begin position="1129"/>
        <end position="1156"/>
    </location>
</feature>
<keyword evidence="3" id="KW-0472">Membrane</keyword>
<evidence type="ECO:0000313" key="6">
    <source>
        <dbReference type="Proteomes" id="UP000289738"/>
    </source>
</evidence>
<dbReference type="CDD" id="cd00121">
    <property type="entry name" value="MATH"/>
    <property type="match status" value="2"/>
</dbReference>
<accession>A0A445E821</accession>
<dbReference type="InterPro" id="IPR050804">
    <property type="entry name" value="MCC"/>
</dbReference>
<keyword evidence="3" id="KW-0812">Transmembrane</keyword>
<evidence type="ECO:0000256" key="1">
    <source>
        <dbReference type="ARBA" id="ARBA00023054"/>
    </source>
</evidence>
<gene>
    <name evidence="5" type="ORF">Ahy_A02g005830</name>
</gene>
<keyword evidence="1 2" id="KW-0175">Coiled coil</keyword>
<feature type="domain" description="MATH" evidence="4">
    <location>
        <begin position="1561"/>
        <end position="1604"/>
    </location>
</feature>
<dbReference type="SUPFAM" id="SSF49599">
    <property type="entry name" value="TRAF domain-like"/>
    <property type="match status" value="2"/>
</dbReference>
<keyword evidence="3" id="KW-1133">Transmembrane helix</keyword>
<proteinExistence type="predicted"/>